<comment type="function">
    <text evidence="1 4">Catalyzes the insertion of molybdate into adenylated molybdopterin with the concomitant release of AMP.</text>
</comment>
<dbReference type="SUPFAM" id="SSF63882">
    <property type="entry name" value="MoeA N-terminal region -like"/>
    <property type="match status" value="1"/>
</dbReference>
<keyword evidence="4" id="KW-0808">Transferase</keyword>
<dbReference type="GO" id="GO:0046872">
    <property type="term" value="F:metal ion binding"/>
    <property type="evidence" value="ECO:0007669"/>
    <property type="project" value="UniProtKB-UniRule"/>
</dbReference>
<organism evidence="6 7">
    <name type="scientific">Borborobacter arsenicus</name>
    <dbReference type="NCBI Taxonomy" id="1851146"/>
    <lineage>
        <taxon>Bacteria</taxon>
        <taxon>Pseudomonadati</taxon>
        <taxon>Pseudomonadota</taxon>
        <taxon>Alphaproteobacteria</taxon>
        <taxon>Hyphomicrobiales</taxon>
        <taxon>Phyllobacteriaceae</taxon>
        <taxon>Borborobacter</taxon>
    </lineage>
</organism>
<keyword evidence="4" id="KW-0460">Magnesium</keyword>
<dbReference type="Proteomes" id="UP000281647">
    <property type="component" value="Unassembled WGS sequence"/>
</dbReference>
<keyword evidence="7" id="KW-1185">Reference proteome</keyword>
<dbReference type="GO" id="GO:0006777">
    <property type="term" value="P:Mo-molybdopterin cofactor biosynthetic process"/>
    <property type="evidence" value="ECO:0007669"/>
    <property type="project" value="UniProtKB-UniRule"/>
</dbReference>
<comment type="catalytic activity">
    <reaction evidence="3">
        <text>adenylyl-molybdopterin + molybdate = Mo-molybdopterin + AMP + H(+)</text>
        <dbReference type="Rhea" id="RHEA:35047"/>
        <dbReference type="ChEBI" id="CHEBI:15378"/>
        <dbReference type="ChEBI" id="CHEBI:36264"/>
        <dbReference type="ChEBI" id="CHEBI:62727"/>
        <dbReference type="ChEBI" id="CHEBI:71302"/>
        <dbReference type="ChEBI" id="CHEBI:456215"/>
        <dbReference type="EC" id="2.10.1.1"/>
    </reaction>
</comment>
<dbReference type="Gene3D" id="2.170.190.11">
    <property type="entry name" value="Molybdopterin biosynthesis moea protein, domain 3"/>
    <property type="match status" value="1"/>
</dbReference>
<dbReference type="Gene3D" id="2.40.340.10">
    <property type="entry name" value="MoeA, C-terminal, domain IV"/>
    <property type="match status" value="1"/>
</dbReference>
<dbReference type="Gene3D" id="3.90.105.10">
    <property type="entry name" value="Molybdopterin biosynthesis moea protein, domain 2"/>
    <property type="match status" value="1"/>
</dbReference>
<dbReference type="Pfam" id="PF00994">
    <property type="entry name" value="MoCF_biosynth"/>
    <property type="match status" value="1"/>
</dbReference>
<keyword evidence="4" id="KW-0501">Molybdenum cofactor biosynthesis</keyword>
<protein>
    <recommendedName>
        <fullName evidence="4">Molybdopterin molybdenumtransferase</fullName>
        <ecNumber evidence="4">2.10.1.1</ecNumber>
    </recommendedName>
</protein>
<comment type="similarity">
    <text evidence="2 4">Belongs to the MoeA family.</text>
</comment>
<comment type="pathway">
    <text evidence="4">Cofactor biosynthesis; molybdopterin biosynthesis.</text>
</comment>
<keyword evidence="4" id="KW-0500">Molybdenum</keyword>
<dbReference type="UniPathway" id="UPA00344"/>
<sequence>MSRTQPSSGALTSLESALAELLDGVVPVAPISVPLADCGGRIAAEMPMLSAPHPARNTAALDGWALRSLDLVGASAYSPVPLVDAPSWVETGEALPDGCDCVLEAALVEQLGPLAQALTDAIPGEGVRRAGEEMAKGSLLVIPGRPLAPADRLALRATGCDAVMVRSPRLRLIDVAAVDGSSTTTQFIAELARTDGANITVETIARDAQSIAAALDAASADLVVLVGGTGAGRGDATAEALSMRNALIARGIALRPGQTAATGKLENMPVVALPGLPGHALSAYLLLVQPLLDRLSGRLVRSGITLPLSRKISSSIGVAEIALLHREAAAWQVLSVGGLPLDHIRNGDAWLAIAGDSEGHAAAFPVEAFPLRAV</sequence>
<reference evidence="6 7" key="1">
    <citation type="submission" date="2018-11" db="EMBL/GenBank/DDBJ databases">
        <title>Pseudaminobacter arsenicus sp. nov., an arsenic-resistant bacterium isolated from arsenic-rich aquifers.</title>
        <authorList>
            <person name="Mu Y."/>
        </authorList>
    </citation>
    <scope>NUCLEOTIDE SEQUENCE [LARGE SCALE GENOMIC DNA]</scope>
    <source>
        <strain evidence="6 7">CB3</strain>
    </source>
</reference>
<gene>
    <name evidence="6" type="ORF">EET67_06775</name>
</gene>
<dbReference type="PANTHER" id="PTHR10192">
    <property type="entry name" value="MOLYBDOPTERIN BIOSYNTHESIS PROTEIN"/>
    <property type="match status" value="1"/>
</dbReference>
<dbReference type="AlphaFoldDB" id="A0A432V835"/>
<dbReference type="GO" id="GO:0005829">
    <property type="term" value="C:cytosol"/>
    <property type="evidence" value="ECO:0007669"/>
    <property type="project" value="TreeGrafter"/>
</dbReference>
<feature type="domain" description="MoaB/Mog" evidence="5">
    <location>
        <begin position="162"/>
        <end position="294"/>
    </location>
</feature>
<dbReference type="EC" id="2.10.1.1" evidence="4"/>
<dbReference type="SUPFAM" id="SSF53218">
    <property type="entry name" value="Molybdenum cofactor biosynthesis proteins"/>
    <property type="match status" value="1"/>
</dbReference>
<dbReference type="InterPro" id="IPR036425">
    <property type="entry name" value="MoaB/Mog-like_dom_sf"/>
</dbReference>
<dbReference type="SMART" id="SM00852">
    <property type="entry name" value="MoCF_biosynth"/>
    <property type="match status" value="1"/>
</dbReference>
<evidence type="ECO:0000259" key="5">
    <source>
        <dbReference type="SMART" id="SM00852"/>
    </source>
</evidence>
<dbReference type="EMBL" id="RKST01000006">
    <property type="protein sequence ID" value="RUM98338.1"/>
    <property type="molecule type" value="Genomic_DNA"/>
</dbReference>
<dbReference type="InterPro" id="IPR036135">
    <property type="entry name" value="MoeA_linker/N_sf"/>
</dbReference>
<proteinExistence type="inferred from homology"/>
<dbReference type="RefSeq" id="WP_128626191.1">
    <property type="nucleotide sequence ID" value="NZ_RKST01000006.1"/>
</dbReference>
<comment type="caution">
    <text evidence="6">The sequence shown here is derived from an EMBL/GenBank/DDBJ whole genome shotgun (WGS) entry which is preliminary data.</text>
</comment>
<dbReference type="PANTHER" id="PTHR10192:SF5">
    <property type="entry name" value="GEPHYRIN"/>
    <property type="match status" value="1"/>
</dbReference>
<dbReference type="InterPro" id="IPR001453">
    <property type="entry name" value="MoaB/Mog_dom"/>
</dbReference>
<dbReference type="InterPro" id="IPR005110">
    <property type="entry name" value="MoeA_linker/N"/>
</dbReference>
<evidence type="ECO:0000256" key="3">
    <source>
        <dbReference type="ARBA" id="ARBA00047317"/>
    </source>
</evidence>
<evidence type="ECO:0000256" key="4">
    <source>
        <dbReference type="RuleBase" id="RU365090"/>
    </source>
</evidence>
<evidence type="ECO:0000256" key="2">
    <source>
        <dbReference type="ARBA" id="ARBA00010763"/>
    </source>
</evidence>
<dbReference type="Pfam" id="PF03453">
    <property type="entry name" value="MoeA_N"/>
    <property type="match status" value="1"/>
</dbReference>
<dbReference type="InterPro" id="IPR036688">
    <property type="entry name" value="MoeA_C_domain_IV_sf"/>
</dbReference>
<keyword evidence="4" id="KW-0479">Metal-binding</keyword>
<comment type="cofactor">
    <cofactor evidence="4">
        <name>Mg(2+)</name>
        <dbReference type="ChEBI" id="CHEBI:18420"/>
    </cofactor>
</comment>
<evidence type="ECO:0000256" key="1">
    <source>
        <dbReference type="ARBA" id="ARBA00002901"/>
    </source>
</evidence>
<dbReference type="OrthoDB" id="8435302at2"/>
<dbReference type="GO" id="GO:0061599">
    <property type="term" value="F:molybdopterin molybdotransferase activity"/>
    <property type="evidence" value="ECO:0007669"/>
    <property type="project" value="UniProtKB-UniRule"/>
</dbReference>
<dbReference type="InterPro" id="IPR038987">
    <property type="entry name" value="MoeA-like"/>
</dbReference>
<evidence type="ECO:0000313" key="7">
    <source>
        <dbReference type="Proteomes" id="UP000281647"/>
    </source>
</evidence>
<accession>A0A432V835</accession>
<dbReference type="Gene3D" id="3.40.980.10">
    <property type="entry name" value="MoaB/Mog-like domain"/>
    <property type="match status" value="1"/>
</dbReference>
<name>A0A432V835_9HYPH</name>
<evidence type="ECO:0000313" key="6">
    <source>
        <dbReference type="EMBL" id="RUM98338.1"/>
    </source>
</evidence>